<dbReference type="GO" id="GO:0050568">
    <property type="term" value="F:protein-glutamine glutaminase activity"/>
    <property type="evidence" value="ECO:0007669"/>
    <property type="project" value="UniProtKB-UniRule"/>
</dbReference>
<evidence type="ECO:0000256" key="2">
    <source>
        <dbReference type="ARBA" id="ARBA00022801"/>
    </source>
</evidence>
<dbReference type="GO" id="GO:0006935">
    <property type="term" value="P:chemotaxis"/>
    <property type="evidence" value="ECO:0007669"/>
    <property type="project" value="UniProtKB-UniRule"/>
</dbReference>
<evidence type="ECO:0000256" key="4">
    <source>
        <dbReference type="HAMAP-Rule" id="MF_00099"/>
    </source>
</evidence>
<feature type="domain" description="CheB-type methylesterase" evidence="8">
    <location>
        <begin position="150"/>
        <end position="321"/>
    </location>
</feature>
<dbReference type="PANTHER" id="PTHR42872:SF3">
    <property type="entry name" value="PROTEIN-GLUTAMATE METHYLESTERASE_PROTEIN-GLUTAMINE GLUTAMINASE 1"/>
    <property type="match status" value="1"/>
</dbReference>
<dbReference type="EC" id="3.1.1.61" evidence="4"/>
<evidence type="ECO:0000256" key="5">
    <source>
        <dbReference type="PROSITE-ProRule" id="PRU00050"/>
    </source>
</evidence>
<keyword evidence="10" id="KW-1185">Reference proteome</keyword>
<dbReference type="InterPro" id="IPR011006">
    <property type="entry name" value="CheY-like_superfamily"/>
</dbReference>
<dbReference type="Gene3D" id="3.40.50.2300">
    <property type="match status" value="1"/>
</dbReference>
<protein>
    <recommendedName>
        <fullName evidence="4">Protein-glutamate methylesterase/protein-glutamine glutaminase</fullName>
        <ecNumber evidence="4">3.1.1.61</ecNumber>
        <ecNumber evidence="4">3.5.1.44</ecNumber>
    </recommendedName>
</protein>
<reference evidence="9 10" key="1">
    <citation type="journal article" date="2016" name="Environ. Microbiol.">
        <title>New Methyloceanibacter diversity from North Sea sediments includes methanotroph containing solely the soluble methane monooxygenase.</title>
        <authorList>
            <person name="Vekeman B."/>
            <person name="Kerckhof F.M."/>
            <person name="Cremers G."/>
            <person name="de Vos P."/>
            <person name="Vandamme P."/>
            <person name="Boon N."/>
            <person name="Op den Camp H.J."/>
            <person name="Heylen K."/>
        </authorList>
    </citation>
    <scope>NUCLEOTIDE SEQUENCE [LARGE SCALE GENOMIC DNA]</scope>
    <source>
        <strain evidence="9 10">R-67176</strain>
    </source>
</reference>
<dbReference type="SMART" id="SM00448">
    <property type="entry name" value="REC"/>
    <property type="match status" value="1"/>
</dbReference>
<feature type="active site" evidence="4 5">
    <location>
        <position position="164"/>
    </location>
</feature>
<evidence type="ECO:0000313" key="10">
    <source>
        <dbReference type="Proteomes" id="UP000094172"/>
    </source>
</evidence>
<evidence type="ECO:0000256" key="3">
    <source>
        <dbReference type="ARBA" id="ARBA00048267"/>
    </source>
</evidence>
<feature type="modified residue" description="4-aspartylphosphate" evidence="4 6">
    <location>
        <position position="50"/>
    </location>
</feature>
<organism evidence="9 10">
    <name type="scientific">Methyloceanibacter stevinii</name>
    <dbReference type="NCBI Taxonomy" id="1774970"/>
    <lineage>
        <taxon>Bacteria</taxon>
        <taxon>Pseudomonadati</taxon>
        <taxon>Pseudomonadota</taxon>
        <taxon>Alphaproteobacteria</taxon>
        <taxon>Hyphomicrobiales</taxon>
        <taxon>Hyphomicrobiaceae</taxon>
        <taxon>Methyloceanibacter</taxon>
    </lineage>
</organism>
<dbReference type="Gene3D" id="3.40.50.180">
    <property type="entry name" value="Methylesterase CheB, C-terminal domain"/>
    <property type="match status" value="1"/>
</dbReference>
<evidence type="ECO:0000259" key="8">
    <source>
        <dbReference type="PROSITE" id="PS50122"/>
    </source>
</evidence>
<keyword evidence="4 6" id="KW-0597">Phosphoprotein</keyword>
<feature type="active site" evidence="4 5">
    <location>
        <position position="287"/>
    </location>
</feature>
<comment type="catalytic activity">
    <reaction evidence="4">
        <text>L-glutaminyl-[protein] + H2O = L-glutamyl-[protein] + NH4(+)</text>
        <dbReference type="Rhea" id="RHEA:16441"/>
        <dbReference type="Rhea" id="RHEA-COMP:10207"/>
        <dbReference type="Rhea" id="RHEA-COMP:10208"/>
        <dbReference type="ChEBI" id="CHEBI:15377"/>
        <dbReference type="ChEBI" id="CHEBI:28938"/>
        <dbReference type="ChEBI" id="CHEBI:29973"/>
        <dbReference type="ChEBI" id="CHEBI:30011"/>
        <dbReference type="EC" id="3.5.1.44"/>
    </reaction>
</comment>
<comment type="catalytic activity">
    <reaction evidence="3 4">
        <text>[protein]-L-glutamate 5-O-methyl ester + H2O = L-glutamyl-[protein] + methanol + H(+)</text>
        <dbReference type="Rhea" id="RHEA:23236"/>
        <dbReference type="Rhea" id="RHEA-COMP:10208"/>
        <dbReference type="Rhea" id="RHEA-COMP:10311"/>
        <dbReference type="ChEBI" id="CHEBI:15377"/>
        <dbReference type="ChEBI" id="CHEBI:15378"/>
        <dbReference type="ChEBI" id="CHEBI:17790"/>
        <dbReference type="ChEBI" id="CHEBI:29973"/>
        <dbReference type="ChEBI" id="CHEBI:82795"/>
        <dbReference type="EC" id="3.1.1.61"/>
    </reaction>
</comment>
<dbReference type="InterPro" id="IPR000673">
    <property type="entry name" value="Sig_transdc_resp-reg_Me-estase"/>
</dbReference>
<keyword evidence="4" id="KW-0963">Cytoplasm</keyword>
<feature type="active site" evidence="4 5">
    <location>
        <position position="192"/>
    </location>
</feature>
<feature type="domain" description="Response regulatory" evidence="7">
    <location>
        <begin position="1"/>
        <end position="117"/>
    </location>
</feature>
<dbReference type="STRING" id="1774970.AUC70_13105"/>
<name>A0A1E3VUI5_9HYPH</name>
<dbReference type="PIRSF" id="PIRSF000876">
    <property type="entry name" value="RR_chemtxs_CheB"/>
    <property type="match status" value="1"/>
</dbReference>
<dbReference type="EMBL" id="LPWE01000002">
    <property type="protein sequence ID" value="ODR97194.1"/>
    <property type="molecule type" value="Genomic_DNA"/>
</dbReference>
<dbReference type="PROSITE" id="PS50122">
    <property type="entry name" value="CHEB"/>
    <property type="match status" value="1"/>
</dbReference>
<evidence type="ECO:0000256" key="1">
    <source>
        <dbReference type="ARBA" id="ARBA00022500"/>
    </source>
</evidence>
<dbReference type="InterPro" id="IPR035909">
    <property type="entry name" value="CheB_C"/>
</dbReference>
<comment type="PTM">
    <text evidence="4">Phosphorylated by CheA. Phosphorylation of the N-terminal regulatory domain activates the methylesterase activity.</text>
</comment>
<comment type="similarity">
    <text evidence="4">Belongs to the CheB family.</text>
</comment>
<dbReference type="PROSITE" id="PS50110">
    <property type="entry name" value="RESPONSE_REGULATORY"/>
    <property type="match status" value="1"/>
</dbReference>
<accession>A0A1E3VUI5</accession>
<comment type="function">
    <text evidence="4">Involved in chemotaxis. Part of a chemotaxis signal transduction system that modulates chemotaxis in response to various stimuli. Catalyzes the demethylation of specific methylglutamate residues introduced into the chemoreceptors (methyl-accepting chemotaxis proteins or MCP) by CheR. Also mediates the irreversible deamidation of specific glutamine residues to glutamic acid.</text>
</comment>
<dbReference type="EC" id="3.5.1.44" evidence="4"/>
<dbReference type="GO" id="GO:0008984">
    <property type="term" value="F:protein-glutamate methylesterase activity"/>
    <property type="evidence" value="ECO:0007669"/>
    <property type="project" value="UniProtKB-UniRule"/>
</dbReference>
<sequence>MIVDDSGVLRGVVARWIESEADLEVVGRHANGKQAIDAAVHCAPDVIILDIDMPVMDGLEALPLLKRACPDARVLMISTQTRRNAEISLKALELGAVDFLAKPEAQRDIVGLPEFHRELLRKVRGLVRWRSRFTGHPRDGGPAQQFARHAYSSRPPEAIVIGSSTGGPEALSRLLKSLAPSLGRTPVLVAQHMPPLFTAALAERLGRVSGIEATEARDGQEIVGGRIYVAPGDGHMTIEQGAPPRIAVGQGPAVNFHRPSVNLLFESAARVFATRTLGIVLTGMGTDGATGAKQIADAGGSVIAQDFGTSIVWGMPSAAARPAPARRSFLWTKLPGRQGN</sequence>
<comment type="domain">
    <text evidence="4">Contains a C-terminal catalytic domain, and an N-terminal region which modulates catalytic activity.</text>
</comment>
<evidence type="ECO:0000256" key="6">
    <source>
        <dbReference type="PROSITE-ProRule" id="PRU00169"/>
    </source>
</evidence>
<dbReference type="SUPFAM" id="SSF52172">
    <property type="entry name" value="CheY-like"/>
    <property type="match status" value="1"/>
</dbReference>
<dbReference type="GO" id="GO:0000156">
    <property type="term" value="F:phosphorelay response regulator activity"/>
    <property type="evidence" value="ECO:0007669"/>
    <property type="project" value="InterPro"/>
</dbReference>
<comment type="subcellular location">
    <subcellularLocation>
        <location evidence="4">Cytoplasm</location>
    </subcellularLocation>
</comment>
<dbReference type="HAMAP" id="MF_00099">
    <property type="entry name" value="CheB_chemtxs"/>
    <property type="match status" value="1"/>
</dbReference>
<dbReference type="GO" id="GO:0005737">
    <property type="term" value="C:cytoplasm"/>
    <property type="evidence" value="ECO:0007669"/>
    <property type="project" value="UniProtKB-SubCell"/>
</dbReference>
<dbReference type="AlphaFoldDB" id="A0A1E3VUI5"/>
<dbReference type="Pfam" id="PF00072">
    <property type="entry name" value="Response_reg"/>
    <property type="match status" value="1"/>
</dbReference>
<evidence type="ECO:0000313" key="9">
    <source>
        <dbReference type="EMBL" id="ODR97194.1"/>
    </source>
</evidence>
<dbReference type="CDD" id="cd17541">
    <property type="entry name" value="REC_CheB-like"/>
    <property type="match status" value="1"/>
</dbReference>
<proteinExistence type="inferred from homology"/>
<dbReference type="CDD" id="cd16432">
    <property type="entry name" value="CheB_Rec"/>
    <property type="match status" value="1"/>
</dbReference>
<keyword evidence="2 4" id="KW-0378">Hydrolase</keyword>
<evidence type="ECO:0000259" key="7">
    <source>
        <dbReference type="PROSITE" id="PS50110"/>
    </source>
</evidence>
<dbReference type="InterPro" id="IPR001789">
    <property type="entry name" value="Sig_transdc_resp-reg_receiver"/>
</dbReference>
<dbReference type="Pfam" id="PF01339">
    <property type="entry name" value="CheB_methylest"/>
    <property type="match status" value="1"/>
</dbReference>
<gene>
    <name evidence="4" type="primary">cheB</name>
    <name evidence="9" type="ORF">AUC70_13105</name>
</gene>
<dbReference type="PANTHER" id="PTHR42872">
    <property type="entry name" value="PROTEIN-GLUTAMATE METHYLESTERASE/PROTEIN-GLUTAMINE GLUTAMINASE"/>
    <property type="match status" value="1"/>
</dbReference>
<dbReference type="Proteomes" id="UP000094172">
    <property type="component" value="Unassembled WGS sequence"/>
</dbReference>
<comment type="caution">
    <text evidence="9">The sequence shown here is derived from an EMBL/GenBank/DDBJ whole genome shotgun (WGS) entry which is preliminary data.</text>
</comment>
<dbReference type="SUPFAM" id="SSF52738">
    <property type="entry name" value="Methylesterase CheB, C-terminal domain"/>
    <property type="match status" value="1"/>
</dbReference>
<dbReference type="InterPro" id="IPR008248">
    <property type="entry name" value="CheB-like"/>
</dbReference>
<dbReference type="NCBIfam" id="NF001965">
    <property type="entry name" value="PRK00742.1"/>
    <property type="match status" value="1"/>
</dbReference>
<keyword evidence="1 4" id="KW-0145">Chemotaxis</keyword>